<evidence type="ECO:0000259" key="1">
    <source>
        <dbReference type="Pfam" id="PF12697"/>
    </source>
</evidence>
<dbReference type="AlphaFoldDB" id="A0A7C8I495"/>
<dbReference type="OrthoDB" id="408373at2759"/>
<evidence type="ECO:0000313" key="2">
    <source>
        <dbReference type="EMBL" id="KAF2867792.1"/>
    </source>
</evidence>
<sequence>MANPTVVLVPGAWHSPIHYAPLTQLLEAANHTVVTARLPSVGSSTPKDQSVANDASFIENKLLRPLMEQGKDVLLLMHSYGGCPGAVAAKGHSKKERMDAGQKGGIVGLVFLCAFLAGEGDSLKSKLPNQEHFPWVMENSQTSQLSVSDPGTVFYNDVPSAAAATAISHLALHAEPALSSPSGPPAWLDAAYDGKRAYLQTQSDNTIPFVAQDAMVKYSGVQWDVEVWETGHSPFLVRPEALAEWVVGRVRAYGV</sequence>
<dbReference type="PANTHER" id="PTHR37017">
    <property type="entry name" value="AB HYDROLASE-1 DOMAIN-CONTAINING PROTEIN-RELATED"/>
    <property type="match status" value="1"/>
</dbReference>
<dbReference type="GO" id="GO:0016787">
    <property type="term" value="F:hydrolase activity"/>
    <property type="evidence" value="ECO:0007669"/>
    <property type="project" value="UniProtKB-KW"/>
</dbReference>
<comment type="caution">
    <text evidence="2">The sequence shown here is derived from an EMBL/GenBank/DDBJ whole genome shotgun (WGS) entry which is preliminary data.</text>
</comment>
<dbReference type="PANTHER" id="PTHR37017:SF8">
    <property type="entry name" value="AB HYDROLASE-1 DOMAIN-CONTAINING PROTEIN"/>
    <property type="match status" value="1"/>
</dbReference>
<name>A0A7C8I495_9PLEO</name>
<dbReference type="Gene3D" id="3.40.50.1820">
    <property type="entry name" value="alpha/beta hydrolase"/>
    <property type="match status" value="1"/>
</dbReference>
<dbReference type="Proteomes" id="UP000481861">
    <property type="component" value="Unassembled WGS sequence"/>
</dbReference>
<organism evidence="2 3">
    <name type="scientific">Massariosphaeria phaeospora</name>
    <dbReference type="NCBI Taxonomy" id="100035"/>
    <lineage>
        <taxon>Eukaryota</taxon>
        <taxon>Fungi</taxon>
        <taxon>Dikarya</taxon>
        <taxon>Ascomycota</taxon>
        <taxon>Pezizomycotina</taxon>
        <taxon>Dothideomycetes</taxon>
        <taxon>Pleosporomycetidae</taxon>
        <taxon>Pleosporales</taxon>
        <taxon>Pleosporales incertae sedis</taxon>
        <taxon>Massariosphaeria</taxon>
    </lineage>
</organism>
<evidence type="ECO:0000313" key="3">
    <source>
        <dbReference type="Proteomes" id="UP000481861"/>
    </source>
</evidence>
<protein>
    <submittedName>
        <fullName evidence="2">Alpha/beta hydrolase fold-1</fullName>
    </submittedName>
</protein>
<proteinExistence type="predicted"/>
<keyword evidence="3" id="KW-1185">Reference proteome</keyword>
<reference evidence="2 3" key="1">
    <citation type="submission" date="2020-01" db="EMBL/GenBank/DDBJ databases">
        <authorList>
            <consortium name="DOE Joint Genome Institute"/>
            <person name="Haridas S."/>
            <person name="Albert R."/>
            <person name="Binder M."/>
            <person name="Bloem J."/>
            <person name="Labutti K."/>
            <person name="Salamov A."/>
            <person name="Andreopoulos B."/>
            <person name="Baker S.E."/>
            <person name="Barry K."/>
            <person name="Bills G."/>
            <person name="Bluhm B.H."/>
            <person name="Cannon C."/>
            <person name="Castanera R."/>
            <person name="Culley D.E."/>
            <person name="Daum C."/>
            <person name="Ezra D."/>
            <person name="Gonzalez J.B."/>
            <person name="Henrissat B."/>
            <person name="Kuo A."/>
            <person name="Liang C."/>
            <person name="Lipzen A."/>
            <person name="Lutzoni F."/>
            <person name="Magnuson J."/>
            <person name="Mondo S."/>
            <person name="Nolan M."/>
            <person name="Ohm R."/>
            <person name="Pangilinan J."/>
            <person name="Park H.-J.H."/>
            <person name="Ramirez L."/>
            <person name="Alfaro M."/>
            <person name="Sun H."/>
            <person name="Tritt A."/>
            <person name="Yoshinaga Y."/>
            <person name="Zwiers L.-H.L."/>
            <person name="Turgeon B.G."/>
            <person name="Goodwin S.B."/>
            <person name="Spatafora J.W."/>
            <person name="Crous P.W."/>
            <person name="Grigoriev I.V."/>
        </authorList>
    </citation>
    <scope>NUCLEOTIDE SEQUENCE [LARGE SCALE GENOMIC DNA]</scope>
    <source>
        <strain evidence="2 3">CBS 611.86</strain>
    </source>
</reference>
<keyword evidence="2" id="KW-0378">Hydrolase</keyword>
<gene>
    <name evidence="2" type="ORF">BDV95DRAFT_176161</name>
</gene>
<dbReference type="Pfam" id="PF12697">
    <property type="entry name" value="Abhydrolase_6"/>
    <property type="match status" value="1"/>
</dbReference>
<accession>A0A7C8I495</accession>
<dbReference type="EMBL" id="JAADJZ010000022">
    <property type="protein sequence ID" value="KAF2867792.1"/>
    <property type="molecule type" value="Genomic_DNA"/>
</dbReference>
<dbReference type="InterPro" id="IPR052897">
    <property type="entry name" value="Sec-Metab_Biosynth_Hydrolase"/>
</dbReference>
<dbReference type="SUPFAM" id="SSF53474">
    <property type="entry name" value="alpha/beta-Hydrolases"/>
    <property type="match status" value="1"/>
</dbReference>
<feature type="domain" description="AB hydrolase-1" evidence="1">
    <location>
        <begin position="6"/>
        <end position="244"/>
    </location>
</feature>
<dbReference type="InterPro" id="IPR029058">
    <property type="entry name" value="AB_hydrolase_fold"/>
</dbReference>
<dbReference type="InterPro" id="IPR000073">
    <property type="entry name" value="AB_hydrolase_1"/>
</dbReference>